<feature type="compositionally biased region" description="Basic and acidic residues" evidence="1">
    <location>
        <begin position="41"/>
        <end position="50"/>
    </location>
</feature>
<dbReference type="AlphaFoldDB" id="A0A371DDZ8"/>
<feature type="region of interest" description="Disordered" evidence="1">
    <location>
        <begin position="252"/>
        <end position="430"/>
    </location>
</feature>
<reference evidence="2 3" key="1">
    <citation type="journal article" date="2018" name="Biotechnol. Biofuels">
        <title>Integrative visual omics of the white-rot fungus Polyporus brumalis exposes the biotechnological potential of its oxidative enzymes for delignifying raw plant biomass.</title>
        <authorList>
            <person name="Miyauchi S."/>
            <person name="Rancon A."/>
            <person name="Drula E."/>
            <person name="Hage H."/>
            <person name="Chaduli D."/>
            <person name="Favel A."/>
            <person name="Grisel S."/>
            <person name="Henrissat B."/>
            <person name="Herpoel-Gimbert I."/>
            <person name="Ruiz-Duenas F.J."/>
            <person name="Chevret D."/>
            <person name="Hainaut M."/>
            <person name="Lin J."/>
            <person name="Wang M."/>
            <person name="Pangilinan J."/>
            <person name="Lipzen A."/>
            <person name="Lesage-Meessen L."/>
            <person name="Navarro D."/>
            <person name="Riley R."/>
            <person name="Grigoriev I.V."/>
            <person name="Zhou S."/>
            <person name="Raouche S."/>
            <person name="Rosso M.N."/>
        </authorList>
    </citation>
    <scope>NUCLEOTIDE SEQUENCE [LARGE SCALE GENOMIC DNA]</scope>
    <source>
        <strain evidence="2 3">BRFM 1820</strain>
    </source>
</reference>
<evidence type="ECO:0000313" key="2">
    <source>
        <dbReference type="EMBL" id="RDX50795.1"/>
    </source>
</evidence>
<organism evidence="2 3">
    <name type="scientific">Lentinus brumalis</name>
    <dbReference type="NCBI Taxonomy" id="2498619"/>
    <lineage>
        <taxon>Eukaryota</taxon>
        <taxon>Fungi</taxon>
        <taxon>Dikarya</taxon>
        <taxon>Basidiomycota</taxon>
        <taxon>Agaricomycotina</taxon>
        <taxon>Agaricomycetes</taxon>
        <taxon>Polyporales</taxon>
        <taxon>Polyporaceae</taxon>
        <taxon>Lentinus</taxon>
    </lineage>
</organism>
<accession>A0A371DDZ8</accession>
<dbReference type="OrthoDB" id="2762368at2759"/>
<gene>
    <name evidence="2" type="ORF">OH76DRAFT_362406</name>
</gene>
<feature type="region of interest" description="Disordered" evidence="1">
    <location>
        <begin position="40"/>
        <end position="67"/>
    </location>
</feature>
<feature type="compositionally biased region" description="Polar residues" evidence="1">
    <location>
        <begin position="256"/>
        <end position="277"/>
    </location>
</feature>
<sequence length="430" mass="44563">MDPRKVNPTDKYNLPRGMEPFRSMVANNASRWEPVAQVPLQHDEHSHEDDPATTVDAIPADPSVPSSSATYAFQHHGATPGVPGPVNMSYSASSVPPSGGVSAEAFPIVQYGNPLYYGVRHANPQYNAVFPPLPQPPPGYYLPSEVSATSSLSPPVFSPLPQSSALPSPATSRRSVSIPQATTARAGRGSSAPVTPSGDGWSAAHDPRRLPHGVDSVGIVAVIPGAYYVVDTGTLPPGTVTYPGAPGPGFFVPNQGALQSRTARDSSTGVGQPQFASAAQWRQPPYAQSSHGSSPAGGTPTWPSSEGFGDMGDMLGPFGAQTMGSASPQHYPVASGSGQTYPHPPFPGSHPAQNPDPHTSQRPQRKRGPSETSGEDVRGRPSRKTVKKRAGAVSGAEGGSSGGRDDRSWTGEGSAPPGVGMFSLHGSPPR</sequence>
<name>A0A371DDZ8_9APHY</name>
<evidence type="ECO:0000313" key="3">
    <source>
        <dbReference type="Proteomes" id="UP000256964"/>
    </source>
</evidence>
<dbReference type="EMBL" id="KZ857397">
    <property type="protein sequence ID" value="RDX50795.1"/>
    <property type="molecule type" value="Genomic_DNA"/>
</dbReference>
<dbReference type="Proteomes" id="UP000256964">
    <property type="component" value="Unassembled WGS sequence"/>
</dbReference>
<feature type="compositionally biased region" description="Polar residues" evidence="1">
    <location>
        <begin position="171"/>
        <end position="183"/>
    </location>
</feature>
<dbReference type="STRING" id="139420.A0A371DDZ8"/>
<feature type="compositionally biased region" description="Low complexity" evidence="1">
    <location>
        <begin position="152"/>
        <end position="170"/>
    </location>
</feature>
<keyword evidence="3" id="KW-1185">Reference proteome</keyword>
<feature type="region of interest" description="Disordered" evidence="1">
    <location>
        <begin position="152"/>
        <end position="209"/>
    </location>
</feature>
<evidence type="ECO:0000256" key="1">
    <source>
        <dbReference type="SAM" id="MobiDB-lite"/>
    </source>
</evidence>
<feature type="compositionally biased region" description="Basic residues" evidence="1">
    <location>
        <begin position="380"/>
        <end position="390"/>
    </location>
</feature>
<proteinExistence type="predicted"/>
<protein>
    <submittedName>
        <fullName evidence="2">Uncharacterized protein</fullName>
    </submittedName>
</protein>